<dbReference type="Proteomes" id="UP001314200">
    <property type="component" value="Unassembled WGS sequence"/>
</dbReference>
<evidence type="ECO:0000256" key="1">
    <source>
        <dbReference type="SAM" id="MobiDB-lite"/>
    </source>
</evidence>
<evidence type="ECO:0000256" key="2">
    <source>
        <dbReference type="SAM" id="Phobius"/>
    </source>
</evidence>
<name>A0ABM9MP34_9LACO</name>
<organism evidence="3 4">
    <name type="scientific">Fructobacillus cardui</name>
    <dbReference type="NCBI Taxonomy" id="2893170"/>
    <lineage>
        <taxon>Bacteria</taxon>
        <taxon>Bacillati</taxon>
        <taxon>Bacillota</taxon>
        <taxon>Bacilli</taxon>
        <taxon>Lactobacillales</taxon>
        <taxon>Lactobacillaceae</taxon>
        <taxon>Fructobacillus</taxon>
    </lineage>
</organism>
<accession>A0ABM9MP34</accession>
<evidence type="ECO:0000313" key="4">
    <source>
        <dbReference type="Proteomes" id="UP001314200"/>
    </source>
</evidence>
<feature type="region of interest" description="Disordered" evidence="1">
    <location>
        <begin position="1"/>
        <end position="22"/>
    </location>
</feature>
<reference evidence="3 4" key="1">
    <citation type="submission" date="2023-10" db="EMBL/GenBank/DDBJ databases">
        <authorList>
            <person name="Botero Cardona J."/>
        </authorList>
    </citation>
    <scope>NUCLEOTIDE SEQUENCE [LARGE SCALE GENOMIC DNA]</scope>
    <source>
        <strain evidence="3 4">R-82641</strain>
    </source>
</reference>
<keyword evidence="2" id="KW-0472">Membrane</keyword>
<dbReference type="InterPro" id="IPR025270">
    <property type="entry name" value="DUF4044"/>
</dbReference>
<feature type="compositionally biased region" description="Basic residues" evidence="1">
    <location>
        <begin position="1"/>
        <end position="14"/>
    </location>
</feature>
<sequence length="82" mass="9321">MLPIMAKKKAKKKVSQAPVQKNTNVDTELQKEVIRQLDKRPIPKVEKKKKSKFQVWTWIMSIFMVVVMAGSVIYAAIAAIGH</sequence>
<evidence type="ECO:0008006" key="5">
    <source>
        <dbReference type="Google" id="ProtNLM"/>
    </source>
</evidence>
<comment type="caution">
    <text evidence="3">The sequence shown here is derived from an EMBL/GenBank/DDBJ whole genome shotgun (WGS) entry which is preliminary data.</text>
</comment>
<gene>
    <name evidence="3" type="ORF">R82641_BJNNKPBH_00208</name>
</gene>
<evidence type="ECO:0000313" key="3">
    <source>
        <dbReference type="EMBL" id="CAK1228988.1"/>
    </source>
</evidence>
<dbReference type="EMBL" id="CAUZLY010000002">
    <property type="protein sequence ID" value="CAK1228988.1"/>
    <property type="molecule type" value="Genomic_DNA"/>
</dbReference>
<protein>
    <recommendedName>
        <fullName evidence="5">DUF4044 domain-containing protein</fullName>
    </recommendedName>
</protein>
<keyword evidence="4" id="KW-1185">Reference proteome</keyword>
<keyword evidence="2" id="KW-0812">Transmembrane</keyword>
<dbReference type="Pfam" id="PF13253">
    <property type="entry name" value="DUF4044"/>
    <property type="match status" value="1"/>
</dbReference>
<proteinExistence type="predicted"/>
<keyword evidence="2" id="KW-1133">Transmembrane helix</keyword>
<feature type="transmembrane region" description="Helical" evidence="2">
    <location>
        <begin position="55"/>
        <end position="80"/>
    </location>
</feature>